<accession>A0A4Y2UGJ3</accession>
<comment type="caution">
    <text evidence="1">The sequence shown here is derived from an EMBL/GenBank/DDBJ whole genome shotgun (WGS) entry which is preliminary data.</text>
</comment>
<gene>
    <name evidence="1" type="ORF">AVEN_32119_1</name>
</gene>
<evidence type="ECO:0000313" key="1">
    <source>
        <dbReference type="EMBL" id="GBO11221.1"/>
    </source>
</evidence>
<reference evidence="1 2" key="1">
    <citation type="journal article" date="2019" name="Sci. Rep.">
        <title>Orb-weaving spider Araneus ventricosus genome elucidates the spidroin gene catalogue.</title>
        <authorList>
            <person name="Kono N."/>
            <person name="Nakamura H."/>
            <person name="Ohtoshi R."/>
            <person name="Moran D.A.P."/>
            <person name="Shinohara A."/>
            <person name="Yoshida Y."/>
            <person name="Fujiwara M."/>
            <person name="Mori M."/>
            <person name="Tomita M."/>
            <person name="Arakawa K."/>
        </authorList>
    </citation>
    <scope>NUCLEOTIDE SEQUENCE [LARGE SCALE GENOMIC DNA]</scope>
</reference>
<proteinExistence type="predicted"/>
<dbReference type="OrthoDB" id="6617542at2759"/>
<dbReference type="AlphaFoldDB" id="A0A4Y2UGJ3"/>
<protein>
    <submittedName>
        <fullName evidence="1">Uncharacterized protein</fullName>
    </submittedName>
</protein>
<organism evidence="1 2">
    <name type="scientific">Araneus ventricosus</name>
    <name type="common">Orbweaver spider</name>
    <name type="synonym">Epeira ventricosa</name>
    <dbReference type="NCBI Taxonomy" id="182803"/>
    <lineage>
        <taxon>Eukaryota</taxon>
        <taxon>Metazoa</taxon>
        <taxon>Ecdysozoa</taxon>
        <taxon>Arthropoda</taxon>
        <taxon>Chelicerata</taxon>
        <taxon>Arachnida</taxon>
        <taxon>Araneae</taxon>
        <taxon>Araneomorphae</taxon>
        <taxon>Entelegynae</taxon>
        <taxon>Araneoidea</taxon>
        <taxon>Araneidae</taxon>
        <taxon>Araneus</taxon>
    </lineage>
</organism>
<dbReference type="EMBL" id="BGPR01036149">
    <property type="protein sequence ID" value="GBO11221.1"/>
    <property type="molecule type" value="Genomic_DNA"/>
</dbReference>
<keyword evidence="2" id="KW-1185">Reference proteome</keyword>
<evidence type="ECO:0000313" key="2">
    <source>
        <dbReference type="Proteomes" id="UP000499080"/>
    </source>
</evidence>
<dbReference type="Proteomes" id="UP000499080">
    <property type="component" value="Unassembled WGS sequence"/>
</dbReference>
<sequence length="87" mass="9888">MIRNCFNHGGFCETLDEKLPVVIEPSEGMLKEEYEVWISIDEDIPVVATLTDLEILQAFYEQDQAINVYDSDGGECVEENPPTNTEF</sequence>
<name>A0A4Y2UGJ3_ARAVE</name>